<dbReference type="EMBL" id="JACXVP010000004">
    <property type="protein sequence ID" value="KAG5610474.1"/>
    <property type="molecule type" value="Genomic_DNA"/>
</dbReference>
<evidence type="ECO:0000313" key="2">
    <source>
        <dbReference type="Proteomes" id="UP000824120"/>
    </source>
</evidence>
<gene>
    <name evidence="1" type="ORF">H5410_021755</name>
</gene>
<keyword evidence="2" id="KW-1185">Reference proteome</keyword>
<comment type="caution">
    <text evidence="1">The sequence shown here is derived from an EMBL/GenBank/DDBJ whole genome shotgun (WGS) entry which is preliminary data.</text>
</comment>
<dbReference type="Proteomes" id="UP000824120">
    <property type="component" value="Chromosome 4"/>
</dbReference>
<reference evidence="1 2" key="1">
    <citation type="submission" date="2020-09" db="EMBL/GenBank/DDBJ databases">
        <title>De no assembly of potato wild relative species, Solanum commersonii.</title>
        <authorList>
            <person name="Cho K."/>
        </authorList>
    </citation>
    <scope>NUCLEOTIDE SEQUENCE [LARGE SCALE GENOMIC DNA]</scope>
    <source>
        <strain evidence="1">LZ3.2</strain>
        <tissue evidence="1">Leaf</tissue>
    </source>
</reference>
<evidence type="ECO:0000313" key="1">
    <source>
        <dbReference type="EMBL" id="KAG5610474.1"/>
    </source>
</evidence>
<accession>A0A9J5ZCU8</accession>
<dbReference type="AlphaFoldDB" id="A0A9J5ZCU8"/>
<organism evidence="1 2">
    <name type="scientific">Solanum commersonii</name>
    <name type="common">Commerson's wild potato</name>
    <name type="synonym">Commerson's nightshade</name>
    <dbReference type="NCBI Taxonomy" id="4109"/>
    <lineage>
        <taxon>Eukaryota</taxon>
        <taxon>Viridiplantae</taxon>
        <taxon>Streptophyta</taxon>
        <taxon>Embryophyta</taxon>
        <taxon>Tracheophyta</taxon>
        <taxon>Spermatophyta</taxon>
        <taxon>Magnoliopsida</taxon>
        <taxon>eudicotyledons</taxon>
        <taxon>Gunneridae</taxon>
        <taxon>Pentapetalae</taxon>
        <taxon>asterids</taxon>
        <taxon>lamiids</taxon>
        <taxon>Solanales</taxon>
        <taxon>Solanaceae</taxon>
        <taxon>Solanoideae</taxon>
        <taxon>Solaneae</taxon>
        <taxon>Solanum</taxon>
    </lineage>
</organism>
<name>A0A9J5ZCU8_SOLCO</name>
<protein>
    <submittedName>
        <fullName evidence="1">Uncharacterized protein</fullName>
    </submittedName>
</protein>
<proteinExistence type="predicted"/>
<sequence length="78" mass="8749">MSGHIILEYNRCPSTHHIKHNSYHEVYVSQAMITPLSSLYPKTLQKIIQDSIAATPEAILSALTVAYPDKNLNKNSKI</sequence>